<dbReference type="GO" id="GO:0043565">
    <property type="term" value="F:sequence-specific DNA binding"/>
    <property type="evidence" value="ECO:0007669"/>
    <property type="project" value="TreeGrafter"/>
</dbReference>
<dbReference type="Gene3D" id="3.30.70.920">
    <property type="match status" value="1"/>
</dbReference>
<evidence type="ECO:0000313" key="2">
    <source>
        <dbReference type="EMBL" id="CAB5066332.1"/>
    </source>
</evidence>
<dbReference type="PANTHER" id="PTHR30154:SF34">
    <property type="entry name" value="TRANSCRIPTIONAL REGULATOR AZLB"/>
    <property type="match status" value="1"/>
</dbReference>
<evidence type="ECO:0000259" key="1">
    <source>
        <dbReference type="Pfam" id="PF01037"/>
    </source>
</evidence>
<name>A0A6J7UM18_9ZZZZ</name>
<proteinExistence type="predicted"/>
<protein>
    <submittedName>
        <fullName evidence="2">Unannotated protein</fullName>
    </submittedName>
</protein>
<dbReference type="GO" id="GO:0005829">
    <property type="term" value="C:cytosol"/>
    <property type="evidence" value="ECO:0007669"/>
    <property type="project" value="TreeGrafter"/>
</dbReference>
<dbReference type="InterPro" id="IPR011008">
    <property type="entry name" value="Dimeric_a/b-barrel"/>
</dbReference>
<dbReference type="InterPro" id="IPR019887">
    <property type="entry name" value="Tscrpt_reg_AsnC/Lrp_C"/>
</dbReference>
<dbReference type="SMART" id="SM00344">
    <property type="entry name" value="HTH_ASNC"/>
    <property type="match status" value="1"/>
</dbReference>
<dbReference type="SUPFAM" id="SSF54909">
    <property type="entry name" value="Dimeric alpha+beta barrel"/>
    <property type="match status" value="1"/>
</dbReference>
<dbReference type="GO" id="GO:0043200">
    <property type="term" value="P:response to amino acid"/>
    <property type="evidence" value="ECO:0007669"/>
    <property type="project" value="TreeGrafter"/>
</dbReference>
<dbReference type="EMBL" id="CAFBQW010000091">
    <property type="protein sequence ID" value="CAB5066332.1"/>
    <property type="molecule type" value="Genomic_DNA"/>
</dbReference>
<gene>
    <name evidence="2" type="ORF">UFOPK4354_00937</name>
</gene>
<dbReference type="Pfam" id="PF01037">
    <property type="entry name" value="AsnC_trans_reg"/>
    <property type="match status" value="1"/>
</dbReference>
<sequence length="120" mass="13435">MGLSEAAVRQRVQRMLDNETMQIVAVTDPLQLGLNRKAMVLIRVDGDAREVADQLEQIEEVDYLVVTTGSVDLLAEVVVSDDDALLALLNDKIRQIRGVLATETILYLGLRKQTYQWGPR</sequence>
<accession>A0A6J7UM18</accession>
<reference evidence="2" key="1">
    <citation type="submission" date="2020-05" db="EMBL/GenBank/DDBJ databases">
        <authorList>
            <person name="Chiriac C."/>
            <person name="Salcher M."/>
            <person name="Ghai R."/>
            <person name="Kavagutti S V."/>
        </authorList>
    </citation>
    <scope>NUCLEOTIDE SEQUENCE</scope>
</reference>
<dbReference type="InterPro" id="IPR019888">
    <property type="entry name" value="Tscrpt_reg_AsnC-like"/>
</dbReference>
<dbReference type="PANTHER" id="PTHR30154">
    <property type="entry name" value="LEUCINE-RESPONSIVE REGULATORY PROTEIN"/>
    <property type="match status" value="1"/>
</dbReference>
<organism evidence="2">
    <name type="scientific">freshwater metagenome</name>
    <dbReference type="NCBI Taxonomy" id="449393"/>
    <lineage>
        <taxon>unclassified sequences</taxon>
        <taxon>metagenomes</taxon>
        <taxon>ecological metagenomes</taxon>
    </lineage>
</organism>
<dbReference type="AlphaFoldDB" id="A0A6J7UM18"/>
<feature type="domain" description="Transcription regulator AsnC/Lrp ligand binding" evidence="1">
    <location>
        <begin position="40"/>
        <end position="108"/>
    </location>
</feature>